<organism evidence="9 10">
    <name type="scientific">Candidatus Kerfeldbacteria bacterium CG15_BIG_FIL_POST_REV_8_21_14_020_45_12</name>
    <dbReference type="NCBI Taxonomy" id="2014247"/>
    <lineage>
        <taxon>Bacteria</taxon>
        <taxon>Candidatus Kerfeldiibacteriota</taxon>
    </lineage>
</organism>
<keyword evidence="5" id="KW-0694">RNA-binding</keyword>
<comment type="similarity">
    <text evidence="1 5 6">Belongs to the universal ribosomal protein uL24 family.</text>
</comment>
<feature type="domain" description="KOW" evidence="8">
    <location>
        <begin position="9"/>
        <end position="36"/>
    </location>
</feature>
<dbReference type="CDD" id="cd06089">
    <property type="entry name" value="KOW_RPL26"/>
    <property type="match status" value="1"/>
</dbReference>
<dbReference type="InterPro" id="IPR005824">
    <property type="entry name" value="KOW"/>
</dbReference>
<dbReference type="Proteomes" id="UP000230292">
    <property type="component" value="Unassembled WGS sequence"/>
</dbReference>
<dbReference type="InterPro" id="IPR003256">
    <property type="entry name" value="Ribosomal_uL24"/>
</dbReference>
<feature type="region of interest" description="Disordered" evidence="7">
    <location>
        <begin position="89"/>
        <end position="113"/>
    </location>
</feature>
<evidence type="ECO:0000256" key="3">
    <source>
        <dbReference type="ARBA" id="ARBA00023274"/>
    </source>
</evidence>
<feature type="compositionally biased region" description="Basic residues" evidence="7">
    <location>
        <begin position="101"/>
        <end position="113"/>
    </location>
</feature>
<evidence type="ECO:0000256" key="4">
    <source>
        <dbReference type="ARBA" id="ARBA00035206"/>
    </source>
</evidence>
<dbReference type="InterPro" id="IPR008991">
    <property type="entry name" value="Translation_prot_SH3-like_sf"/>
</dbReference>
<comment type="subunit">
    <text evidence="5">Part of the 50S ribosomal subunit.</text>
</comment>
<dbReference type="HAMAP" id="MF_01326_B">
    <property type="entry name" value="Ribosomal_uL24_B"/>
    <property type="match status" value="1"/>
</dbReference>
<evidence type="ECO:0000256" key="5">
    <source>
        <dbReference type="HAMAP-Rule" id="MF_01326"/>
    </source>
</evidence>
<dbReference type="Gene3D" id="2.30.30.30">
    <property type="match status" value="1"/>
</dbReference>
<dbReference type="Pfam" id="PF00467">
    <property type="entry name" value="KOW"/>
    <property type="match status" value="1"/>
</dbReference>
<dbReference type="AlphaFoldDB" id="A0A2M7H3R0"/>
<dbReference type="GO" id="GO:0006412">
    <property type="term" value="P:translation"/>
    <property type="evidence" value="ECO:0007669"/>
    <property type="project" value="UniProtKB-UniRule"/>
</dbReference>
<evidence type="ECO:0000259" key="8">
    <source>
        <dbReference type="SMART" id="SM00739"/>
    </source>
</evidence>
<comment type="function">
    <text evidence="5">One of two assembly initiator proteins, it binds directly to the 5'-end of the 23S rRNA, where it nucleates assembly of the 50S subunit.</text>
</comment>
<reference evidence="9 10" key="1">
    <citation type="submission" date="2017-09" db="EMBL/GenBank/DDBJ databases">
        <title>Depth-based differentiation of microbial function through sediment-hosted aquifers and enrichment of novel symbionts in the deep terrestrial subsurface.</title>
        <authorList>
            <person name="Probst A.J."/>
            <person name="Ladd B."/>
            <person name="Jarett J.K."/>
            <person name="Geller-Mcgrath D.E."/>
            <person name="Sieber C.M."/>
            <person name="Emerson J.B."/>
            <person name="Anantharaman K."/>
            <person name="Thomas B.C."/>
            <person name="Malmstrom R."/>
            <person name="Stieglmeier M."/>
            <person name="Klingl A."/>
            <person name="Woyke T."/>
            <person name="Ryan C.M."/>
            <person name="Banfield J.F."/>
        </authorList>
    </citation>
    <scope>NUCLEOTIDE SEQUENCE [LARGE SCALE GENOMIC DNA]</scope>
    <source>
        <strain evidence="9">CG15_BIG_FIL_POST_REV_8_21_14_020_45_12</strain>
    </source>
</reference>
<dbReference type="PANTHER" id="PTHR12903">
    <property type="entry name" value="MITOCHONDRIAL RIBOSOMAL PROTEIN L24"/>
    <property type="match status" value="1"/>
</dbReference>
<keyword evidence="3 5" id="KW-0687">Ribonucleoprotein</keyword>
<dbReference type="GO" id="GO:1990904">
    <property type="term" value="C:ribonucleoprotein complex"/>
    <property type="evidence" value="ECO:0007669"/>
    <property type="project" value="UniProtKB-KW"/>
</dbReference>
<dbReference type="EMBL" id="PFGC01000037">
    <property type="protein sequence ID" value="PIW36870.1"/>
    <property type="molecule type" value="Genomic_DNA"/>
</dbReference>
<dbReference type="InterPro" id="IPR005825">
    <property type="entry name" value="Ribosomal_uL24_CS"/>
</dbReference>
<dbReference type="GO" id="GO:0005840">
    <property type="term" value="C:ribosome"/>
    <property type="evidence" value="ECO:0007669"/>
    <property type="project" value="UniProtKB-KW"/>
</dbReference>
<name>A0A2M7H3R0_9BACT</name>
<dbReference type="SUPFAM" id="SSF50104">
    <property type="entry name" value="Translation proteins SH3-like domain"/>
    <property type="match status" value="1"/>
</dbReference>
<evidence type="ECO:0000256" key="7">
    <source>
        <dbReference type="SAM" id="MobiDB-lite"/>
    </source>
</evidence>
<evidence type="ECO:0000313" key="9">
    <source>
        <dbReference type="EMBL" id="PIW36870.1"/>
    </source>
</evidence>
<dbReference type="GO" id="GO:0003735">
    <property type="term" value="F:structural constituent of ribosome"/>
    <property type="evidence" value="ECO:0007669"/>
    <property type="project" value="InterPro"/>
</dbReference>
<comment type="caution">
    <text evidence="9">The sequence shown here is derived from an EMBL/GenBank/DDBJ whole genome shotgun (WGS) entry which is preliminary data.</text>
</comment>
<keyword evidence="5" id="KW-0699">rRNA-binding</keyword>
<proteinExistence type="inferred from homology"/>
<protein>
    <recommendedName>
        <fullName evidence="4 5">Large ribosomal subunit protein uL24</fullName>
    </recommendedName>
</protein>
<dbReference type="SMART" id="SM00739">
    <property type="entry name" value="KOW"/>
    <property type="match status" value="1"/>
</dbReference>
<keyword evidence="2 5" id="KW-0689">Ribosomal protein</keyword>
<evidence type="ECO:0000256" key="6">
    <source>
        <dbReference type="RuleBase" id="RU003477"/>
    </source>
</evidence>
<dbReference type="InterPro" id="IPR057264">
    <property type="entry name" value="Ribosomal_uL24_C"/>
</dbReference>
<dbReference type="PROSITE" id="PS01108">
    <property type="entry name" value="RIBOSOMAL_L24"/>
    <property type="match status" value="1"/>
</dbReference>
<accession>A0A2M7H3R0</accession>
<evidence type="ECO:0000256" key="1">
    <source>
        <dbReference type="ARBA" id="ARBA00010618"/>
    </source>
</evidence>
<evidence type="ECO:0000256" key="2">
    <source>
        <dbReference type="ARBA" id="ARBA00022980"/>
    </source>
</evidence>
<dbReference type="GO" id="GO:0019843">
    <property type="term" value="F:rRNA binding"/>
    <property type="evidence" value="ECO:0007669"/>
    <property type="project" value="UniProtKB-UniRule"/>
</dbReference>
<dbReference type="InterPro" id="IPR041988">
    <property type="entry name" value="Ribosomal_uL24_KOW"/>
</dbReference>
<dbReference type="Pfam" id="PF17136">
    <property type="entry name" value="ribosomal_L24"/>
    <property type="match status" value="1"/>
</dbReference>
<dbReference type="InterPro" id="IPR014722">
    <property type="entry name" value="Rib_uL2_dom2"/>
</dbReference>
<gene>
    <name evidence="5" type="primary">rplX</name>
    <name evidence="9" type="ORF">COW24_02840</name>
</gene>
<evidence type="ECO:0000313" key="10">
    <source>
        <dbReference type="Proteomes" id="UP000230292"/>
    </source>
</evidence>
<dbReference type="NCBIfam" id="TIGR01079">
    <property type="entry name" value="rplX_bact"/>
    <property type="match status" value="1"/>
</dbReference>
<sequence length="113" mass="12559">MKGIKNTFRIKVGDKVQVIAGDDKGKVGKVTQVLAQDALVVVEGVNQRVKHLKSSRKDEKGQRIEFFGPIHISNVMLVDPETQKPTRVGAEIVKGEDGKTRKFRKSKKSKATF</sequence>
<comment type="function">
    <text evidence="5">One of the proteins that surrounds the polypeptide exit tunnel on the outside of the subunit.</text>
</comment>